<proteinExistence type="predicted"/>
<dbReference type="AlphaFoldDB" id="A0AA36CS20"/>
<feature type="transmembrane region" description="Helical" evidence="1">
    <location>
        <begin position="417"/>
        <end position="438"/>
    </location>
</feature>
<feature type="transmembrane region" description="Helical" evidence="1">
    <location>
        <begin position="291"/>
        <end position="312"/>
    </location>
</feature>
<feature type="transmembrane region" description="Helical" evidence="1">
    <location>
        <begin position="382"/>
        <end position="405"/>
    </location>
</feature>
<name>A0AA36CS20_9BILA</name>
<feature type="transmembrane region" description="Helical" evidence="1">
    <location>
        <begin position="159"/>
        <end position="181"/>
    </location>
</feature>
<accession>A0AA36CS20</accession>
<dbReference type="GO" id="GO:0016020">
    <property type="term" value="C:membrane"/>
    <property type="evidence" value="ECO:0007669"/>
    <property type="project" value="TreeGrafter"/>
</dbReference>
<keyword evidence="1" id="KW-0472">Membrane</keyword>
<reference evidence="2" key="1">
    <citation type="submission" date="2023-06" db="EMBL/GenBank/DDBJ databases">
        <authorList>
            <person name="Delattre M."/>
        </authorList>
    </citation>
    <scope>NUCLEOTIDE SEQUENCE</scope>
    <source>
        <strain evidence="2">AF72</strain>
    </source>
</reference>
<gene>
    <name evidence="2" type="ORF">MSPICULIGERA_LOCUS12595</name>
</gene>
<keyword evidence="1" id="KW-1133">Transmembrane helix</keyword>
<dbReference type="Pfam" id="PF07690">
    <property type="entry name" value="MFS_1"/>
    <property type="match status" value="1"/>
</dbReference>
<dbReference type="SUPFAM" id="SSF103473">
    <property type="entry name" value="MFS general substrate transporter"/>
    <property type="match status" value="1"/>
</dbReference>
<feature type="transmembrane region" description="Helical" evidence="1">
    <location>
        <begin position="41"/>
        <end position="64"/>
    </location>
</feature>
<feature type="transmembrane region" description="Helical" evidence="1">
    <location>
        <begin position="101"/>
        <end position="120"/>
    </location>
</feature>
<comment type="caution">
    <text evidence="2">The sequence shown here is derived from an EMBL/GenBank/DDBJ whole genome shotgun (WGS) entry which is preliminary data.</text>
</comment>
<evidence type="ECO:0000256" key="1">
    <source>
        <dbReference type="SAM" id="Phobius"/>
    </source>
</evidence>
<evidence type="ECO:0000313" key="3">
    <source>
        <dbReference type="Proteomes" id="UP001177023"/>
    </source>
</evidence>
<keyword evidence="3" id="KW-1185">Reference proteome</keyword>
<feature type="transmembrane region" description="Helical" evidence="1">
    <location>
        <begin position="254"/>
        <end position="279"/>
    </location>
</feature>
<dbReference type="InterPro" id="IPR036259">
    <property type="entry name" value="MFS_trans_sf"/>
</dbReference>
<feature type="non-terminal residue" evidence="2">
    <location>
        <position position="447"/>
    </location>
</feature>
<dbReference type="PANTHER" id="PTHR45757">
    <property type="entry name" value="PROTEIN CBG23364-RELATED"/>
    <property type="match status" value="1"/>
</dbReference>
<feature type="transmembrane region" description="Helical" evidence="1">
    <location>
        <begin position="193"/>
        <end position="212"/>
    </location>
</feature>
<feature type="transmembrane region" description="Helical" evidence="1">
    <location>
        <begin position="351"/>
        <end position="370"/>
    </location>
</feature>
<dbReference type="Proteomes" id="UP001177023">
    <property type="component" value="Unassembled WGS sequence"/>
</dbReference>
<dbReference type="EMBL" id="CATQJA010002628">
    <property type="protein sequence ID" value="CAJ0574255.1"/>
    <property type="molecule type" value="Genomic_DNA"/>
</dbReference>
<dbReference type="GO" id="GO:0022857">
    <property type="term" value="F:transmembrane transporter activity"/>
    <property type="evidence" value="ECO:0007669"/>
    <property type="project" value="InterPro"/>
</dbReference>
<sequence length="447" mass="49471">MEEKPAPEDILRKGALEDKPLLPRKSEIFEIPKDQGRKIPYLRFLILCLGVCSAAAPVSCYFAFTFAVACNNPPGLNRSGLYNSNPEKSPIIYYDGVQESIAFSAYSIGNLMMLPVLPFIKFADVRTQVFIDFFTELLALQRFPLLGHLCAHWAPKKEIGLFVGAITCYSQFAIFFTMTVSGVTCEYGGWRPIFYLHGGITIGLAMLWIVFFHDFPHKHPHLANKEYMLIHTGQREVHAVPDVPKKKLLAHRGIVAVIIAAIGNYNGISPLIVYCSLLMRKGLGSSEIEISSYVATCFAVQAFFKITSGIVSDKLKVFSEKNRLRLFNSLSCGLSGVLMIGTAMLDPKEKILCSIMLTLTQSIIGFNSAGFNRAAIIVSGKYASFIMTIIGVIIALSTIIEPFVVAAVAPEHTWSQWFPLLVVHGAILVISNFLFCLLTDGKPFHEE</sequence>
<evidence type="ECO:0000313" key="2">
    <source>
        <dbReference type="EMBL" id="CAJ0574255.1"/>
    </source>
</evidence>
<dbReference type="Gene3D" id="1.20.1250.20">
    <property type="entry name" value="MFS general substrate transporter like domains"/>
    <property type="match status" value="2"/>
</dbReference>
<protein>
    <submittedName>
        <fullName evidence="2">Uncharacterized protein</fullName>
    </submittedName>
</protein>
<keyword evidence="1" id="KW-0812">Transmembrane</keyword>
<dbReference type="InterPro" id="IPR011701">
    <property type="entry name" value="MFS"/>
</dbReference>
<feature type="transmembrane region" description="Helical" evidence="1">
    <location>
        <begin position="324"/>
        <end position="345"/>
    </location>
</feature>
<organism evidence="2 3">
    <name type="scientific">Mesorhabditis spiculigera</name>
    <dbReference type="NCBI Taxonomy" id="96644"/>
    <lineage>
        <taxon>Eukaryota</taxon>
        <taxon>Metazoa</taxon>
        <taxon>Ecdysozoa</taxon>
        <taxon>Nematoda</taxon>
        <taxon>Chromadorea</taxon>
        <taxon>Rhabditida</taxon>
        <taxon>Rhabditina</taxon>
        <taxon>Rhabditomorpha</taxon>
        <taxon>Rhabditoidea</taxon>
        <taxon>Rhabditidae</taxon>
        <taxon>Mesorhabditinae</taxon>
        <taxon>Mesorhabditis</taxon>
    </lineage>
</organism>